<dbReference type="InterPro" id="IPR002104">
    <property type="entry name" value="Integrase_catalytic"/>
</dbReference>
<reference key="1">
    <citation type="submission" date="2010-09" db="EMBL/GenBank/DDBJ databases">
        <title>Complete genome sequence of Burkholderia rhizoxinica, the endosymbiont of the phytopathogenic fungus Rhizopus microsporus.</title>
        <authorList>
            <person name="Lackner G."/>
            <person name="Moebius N."/>
            <person name="Partida-Martinez L.P."/>
            <person name="Hertweck C."/>
        </authorList>
    </citation>
    <scope>NUCLEOTIDE SEQUENCE</scope>
    <source>
        <strain>HKI 454</strain>
    </source>
</reference>
<dbReference type="Gene3D" id="1.10.443.10">
    <property type="entry name" value="Intergrase catalytic core"/>
    <property type="match status" value="1"/>
</dbReference>
<dbReference type="AlphaFoldDB" id="E5AVU3"/>
<reference evidence="4 5" key="2">
    <citation type="journal article" date="2011" name="J. Bacteriol.">
        <title>Complete genome sequence of Burkholderia rhizoxinica, an endosymbiont of Rhizopus microsporus.</title>
        <authorList>
            <person name="Lackner G."/>
            <person name="Moebius N."/>
            <person name="Partida-Martinez L."/>
            <person name="Hertweck C."/>
        </authorList>
    </citation>
    <scope>NUCLEOTIDE SEQUENCE [LARGE SCALE GENOMIC DNA]</scope>
    <source>
        <strain evidence="5">DSM 19002 / CIP 109453 / HKI 454</strain>
        <plasmid evidence="4 5">pBRH02</plasmid>
    </source>
</reference>
<dbReference type="InterPro" id="IPR013762">
    <property type="entry name" value="Integrase-like_cat_sf"/>
</dbReference>
<keyword evidence="1" id="KW-0233">DNA recombination</keyword>
<protein>
    <recommendedName>
        <fullName evidence="3">Tyr recombinase domain-containing protein</fullName>
    </recommendedName>
</protein>
<dbReference type="KEGG" id="brh:RBRH_00714"/>
<dbReference type="GO" id="GO:0006310">
    <property type="term" value="P:DNA recombination"/>
    <property type="evidence" value="ECO:0007669"/>
    <property type="project" value="UniProtKB-KW"/>
</dbReference>
<dbReference type="Pfam" id="PF00589">
    <property type="entry name" value="Phage_integrase"/>
    <property type="match status" value="1"/>
</dbReference>
<gene>
    <name evidence="4" type="ordered locus">RBRH_00714</name>
</gene>
<dbReference type="GO" id="GO:0003677">
    <property type="term" value="F:DNA binding"/>
    <property type="evidence" value="ECO:0007669"/>
    <property type="project" value="InterPro"/>
</dbReference>
<dbReference type="SUPFAM" id="SSF56349">
    <property type="entry name" value="DNA breaking-rejoining enzymes"/>
    <property type="match status" value="1"/>
</dbReference>
<evidence type="ECO:0000313" key="5">
    <source>
        <dbReference type="Proteomes" id="UP000007437"/>
    </source>
</evidence>
<name>E5AVU3_MYCRK</name>
<evidence type="ECO:0000259" key="3">
    <source>
        <dbReference type="PROSITE" id="PS51898"/>
    </source>
</evidence>
<sequence>MACFRCPTKPTPRRWSCLLKANAAVCRARSSMARKNIFSRTASWLRARGAEFAKRVDELDRASAHWLRHTAGSHQADGGLDLRTVGDNLGHVSLTTTSRYLHQQEDTRHRETVAGHKMHWHDAPLIPPNRQSEDRFIS</sequence>
<evidence type="ECO:0000256" key="2">
    <source>
        <dbReference type="SAM" id="MobiDB-lite"/>
    </source>
</evidence>
<dbReference type="GO" id="GO:0015074">
    <property type="term" value="P:DNA integration"/>
    <property type="evidence" value="ECO:0007669"/>
    <property type="project" value="InterPro"/>
</dbReference>
<geneLocation type="plasmid" evidence="4 5">
    <name>pBRH02</name>
</geneLocation>
<keyword evidence="4" id="KW-0614">Plasmid</keyword>
<organism evidence="4 5">
    <name type="scientific">Mycetohabitans rhizoxinica (strain DSM 19002 / CIP 109453 / HKI 454)</name>
    <name type="common">Paraburkholderia rhizoxinica</name>
    <dbReference type="NCBI Taxonomy" id="882378"/>
    <lineage>
        <taxon>Bacteria</taxon>
        <taxon>Pseudomonadati</taxon>
        <taxon>Pseudomonadota</taxon>
        <taxon>Betaproteobacteria</taxon>
        <taxon>Burkholderiales</taxon>
        <taxon>Burkholderiaceae</taxon>
        <taxon>Mycetohabitans</taxon>
    </lineage>
</organism>
<proteinExistence type="predicted"/>
<dbReference type="Proteomes" id="UP000007437">
    <property type="component" value="Plasmid pBRH02"/>
</dbReference>
<feature type="domain" description="Tyr recombinase" evidence="3">
    <location>
        <begin position="1"/>
        <end position="115"/>
    </location>
</feature>
<evidence type="ECO:0000313" key="4">
    <source>
        <dbReference type="EMBL" id="CBW77245.1"/>
    </source>
</evidence>
<dbReference type="HOGENOM" id="CLU_1851398_0_0_4"/>
<dbReference type="InterPro" id="IPR011010">
    <property type="entry name" value="DNA_brk_join_enz"/>
</dbReference>
<accession>E5AVU3</accession>
<dbReference type="PROSITE" id="PS51898">
    <property type="entry name" value="TYR_RECOMBINASE"/>
    <property type="match status" value="1"/>
</dbReference>
<feature type="region of interest" description="Disordered" evidence="2">
    <location>
        <begin position="118"/>
        <end position="138"/>
    </location>
</feature>
<evidence type="ECO:0000256" key="1">
    <source>
        <dbReference type="ARBA" id="ARBA00023172"/>
    </source>
</evidence>
<dbReference type="EMBL" id="FR687361">
    <property type="protein sequence ID" value="CBW77245.1"/>
    <property type="molecule type" value="Genomic_DNA"/>
</dbReference>